<dbReference type="EMBL" id="CAAALY010067691">
    <property type="protein sequence ID" value="VEL24429.1"/>
    <property type="molecule type" value="Genomic_DNA"/>
</dbReference>
<comment type="caution">
    <text evidence="1">The sequence shown here is derived from an EMBL/GenBank/DDBJ whole genome shotgun (WGS) entry which is preliminary data.</text>
</comment>
<name>A0A3S5BHH1_9PLAT</name>
<keyword evidence="2" id="KW-1185">Reference proteome</keyword>
<reference evidence="1" key="1">
    <citation type="submission" date="2018-11" db="EMBL/GenBank/DDBJ databases">
        <authorList>
            <consortium name="Pathogen Informatics"/>
        </authorList>
    </citation>
    <scope>NUCLEOTIDE SEQUENCE</scope>
</reference>
<evidence type="ECO:0000313" key="1">
    <source>
        <dbReference type="EMBL" id="VEL24429.1"/>
    </source>
</evidence>
<evidence type="ECO:0000313" key="2">
    <source>
        <dbReference type="Proteomes" id="UP000784294"/>
    </source>
</evidence>
<sequence>MTTRAEDRVDMTARPNCQKRDKFISVHRIEPASIVKVYRPVTEAFNEEDVFRQPNRRNFHLENGTPIGSSVQSGGVDFGTDADRTCDKWCLFVSNFLQHEHAQRLLDLFVASQTWSSTTQL</sequence>
<dbReference type="AlphaFoldDB" id="A0A3S5BHH1"/>
<gene>
    <name evidence="1" type="ORF">PXEA_LOCUS17869</name>
</gene>
<dbReference type="Proteomes" id="UP000784294">
    <property type="component" value="Unassembled WGS sequence"/>
</dbReference>
<accession>A0A3S5BHH1</accession>
<organism evidence="1 2">
    <name type="scientific">Protopolystoma xenopodis</name>
    <dbReference type="NCBI Taxonomy" id="117903"/>
    <lineage>
        <taxon>Eukaryota</taxon>
        <taxon>Metazoa</taxon>
        <taxon>Spiralia</taxon>
        <taxon>Lophotrochozoa</taxon>
        <taxon>Platyhelminthes</taxon>
        <taxon>Monogenea</taxon>
        <taxon>Polyopisthocotylea</taxon>
        <taxon>Polystomatidea</taxon>
        <taxon>Polystomatidae</taxon>
        <taxon>Protopolystoma</taxon>
    </lineage>
</organism>
<proteinExistence type="predicted"/>
<protein>
    <submittedName>
        <fullName evidence="1">Uncharacterized protein</fullName>
    </submittedName>
</protein>